<evidence type="ECO:0000313" key="2">
    <source>
        <dbReference type="EMBL" id="MCB4823140.1"/>
    </source>
</evidence>
<gene>
    <name evidence="2" type="ORF">LHA35_15510</name>
</gene>
<protein>
    <submittedName>
        <fullName evidence="2">Uncharacterized protein</fullName>
    </submittedName>
</protein>
<dbReference type="RefSeq" id="WP_226609468.1">
    <property type="nucleotide sequence ID" value="NZ_JAJAQI010000022.1"/>
</dbReference>
<comment type="caution">
    <text evidence="2">The sequence shown here is derived from an EMBL/GenBank/DDBJ whole genome shotgun (WGS) entry which is preliminary data.</text>
</comment>
<accession>A0A9X1IE58</accession>
<name>A0A9X1IE58_9PROT</name>
<reference evidence="2" key="1">
    <citation type="submission" date="2021-10" db="EMBL/GenBank/DDBJ databases">
        <title>Roseicella aerolatum sp. nov., isolated from aerosols of e-waste dismantling site.</title>
        <authorList>
            <person name="Qin T."/>
        </authorList>
    </citation>
    <scope>NUCLEOTIDE SEQUENCE</scope>
    <source>
        <strain evidence="2">GB24</strain>
    </source>
</reference>
<sequence length="180" mass="18828">MAARAELEKAVEAGGLRRDPLRFVLAALSSALSVFPAAVRRVEAASETVRQPLSPKAEAELLRRVEEAARRGAATAGPAIARRTAVLAGVSLAAAAMLGAVAGWWAGRTSVPGEIAVAEHGIRMSLAASAAWLPILQANPDPRPALARGQVFRDERTGWRAGTITLYLEPGSSVPGPPRR</sequence>
<dbReference type="AlphaFoldDB" id="A0A9X1IE58"/>
<evidence type="ECO:0000313" key="3">
    <source>
        <dbReference type="Proteomes" id="UP001139311"/>
    </source>
</evidence>
<keyword evidence="1" id="KW-1133">Transmembrane helix</keyword>
<evidence type="ECO:0000256" key="1">
    <source>
        <dbReference type="SAM" id="Phobius"/>
    </source>
</evidence>
<keyword evidence="1" id="KW-0812">Transmembrane</keyword>
<keyword evidence="3" id="KW-1185">Reference proteome</keyword>
<dbReference type="EMBL" id="JAJAQI010000022">
    <property type="protein sequence ID" value="MCB4823140.1"/>
    <property type="molecule type" value="Genomic_DNA"/>
</dbReference>
<proteinExistence type="predicted"/>
<dbReference type="Proteomes" id="UP001139311">
    <property type="component" value="Unassembled WGS sequence"/>
</dbReference>
<organism evidence="2 3">
    <name type="scientific">Roseicella aerolata</name>
    <dbReference type="NCBI Taxonomy" id="2883479"/>
    <lineage>
        <taxon>Bacteria</taxon>
        <taxon>Pseudomonadati</taxon>
        <taxon>Pseudomonadota</taxon>
        <taxon>Alphaproteobacteria</taxon>
        <taxon>Acetobacterales</taxon>
        <taxon>Roseomonadaceae</taxon>
        <taxon>Roseicella</taxon>
    </lineage>
</organism>
<keyword evidence="1" id="KW-0472">Membrane</keyword>
<feature type="transmembrane region" description="Helical" evidence="1">
    <location>
        <begin position="85"/>
        <end position="106"/>
    </location>
</feature>